<accession>A0ABN1Y819</accession>
<evidence type="ECO:0000313" key="3">
    <source>
        <dbReference type="Proteomes" id="UP001499863"/>
    </source>
</evidence>
<sequence length="114" mass="11947">MCGERKTVCGTGVRVPVRARWGAGENRGLHSAHHPIGHIGQADGPVADFRCDPDGPDRRRAPGPERTGRPAAVRRASGGELPGSAADGPVTARGDRTVLSHLPVAPYGRPTEMD</sequence>
<keyword evidence="3" id="KW-1185">Reference proteome</keyword>
<reference evidence="2 3" key="1">
    <citation type="journal article" date="2019" name="Int. J. Syst. Evol. Microbiol.">
        <title>The Global Catalogue of Microorganisms (GCM) 10K type strain sequencing project: providing services to taxonomists for standard genome sequencing and annotation.</title>
        <authorList>
            <consortium name="The Broad Institute Genomics Platform"/>
            <consortium name="The Broad Institute Genome Sequencing Center for Infectious Disease"/>
            <person name="Wu L."/>
            <person name="Ma J."/>
        </authorList>
    </citation>
    <scope>NUCLEOTIDE SEQUENCE [LARGE SCALE GENOMIC DNA]</scope>
    <source>
        <strain evidence="2 3">JCM 12393</strain>
    </source>
</reference>
<protein>
    <submittedName>
        <fullName evidence="2">Uncharacterized protein</fullName>
    </submittedName>
</protein>
<feature type="region of interest" description="Disordered" evidence="1">
    <location>
        <begin position="28"/>
        <end position="114"/>
    </location>
</feature>
<proteinExistence type="predicted"/>
<evidence type="ECO:0000256" key="1">
    <source>
        <dbReference type="SAM" id="MobiDB-lite"/>
    </source>
</evidence>
<dbReference type="Proteomes" id="UP001499863">
    <property type="component" value="Unassembled WGS sequence"/>
</dbReference>
<evidence type="ECO:0000313" key="2">
    <source>
        <dbReference type="EMBL" id="GAA1400492.1"/>
    </source>
</evidence>
<organism evidence="2 3">
    <name type="scientific">Kitasatospora putterlickiae</name>
    <dbReference type="NCBI Taxonomy" id="221725"/>
    <lineage>
        <taxon>Bacteria</taxon>
        <taxon>Bacillati</taxon>
        <taxon>Actinomycetota</taxon>
        <taxon>Actinomycetes</taxon>
        <taxon>Kitasatosporales</taxon>
        <taxon>Streptomycetaceae</taxon>
        <taxon>Kitasatospora</taxon>
    </lineage>
</organism>
<comment type="caution">
    <text evidence="2">The sequence shown here is derived from an EMBL/GenBank/DDBJ whole genome shotgun (WGS) entry which is preliminary data.</text>
</comment>
<gene>
    <name evidence="2" type="ORF">GCM10009639_41590</name>
</gene>
<name>A0ABN1Y819_9ACTN</name>
<feature type="compositionally biased region" description="Basic and acidic residues" evidence="1">
    <location>
        <begin position="49"/>
        <end position="68"/>
    </location>
</feature>
<dbReference type="EMBL" id="BAAAKJ010000225">
    <property type="protein sequence ID" value="GAA1400492.1"/>
    <property type="molecule type" value="Genomic_DNA"/>
</dbReference>